<proteinExistence type="predicted"/>
<evidence type="ECO:0000256" key="2">
    <source>
        <dbReference type="ARBA" id="ARBA00022692"/>
    </source>
</evidence>
<feature type="transmembrane region" description="Helical" evidence="5">
    <location>
        <begin position="57"/>
        <end position="77"/>
    </location>
</feature>
<dbReference type="RefSeq" id="WP_117748403.1">
    <property type="nucleotide sequence ID" value="NZ_QSTF01000052.1"/>
</dbReference>
<comment type="subcellular location">
    <subcellularLocation>
        <location evidence="1">Membrane</location>
        <topology evidence="1">Multi-pass membrane protein</topology>
    </subcellularLocation>
</comment>
<organism evidence="6 7">
    <name type="scientific">Phocaeicola plebeius</name>
    <dbReference type="NCBI Taxonomy" id="310297"/>
    <lineage>
        <taxon>Bacteria</taxon>
        <taxon>Pseudomonadati</taxon>
        <taxon>Bacteroidota</taxon>
        <taxon>Bacteroidia</taxon>
        <taxon>Bacteroidales</taxon>
        <taxon>Bacteroidaceae</taxon>
        <taxon>Phocaeicola</taxon>
    </lineage>
</organism>
<sequence>MPSLPKNYPFYNWVPKPLGILILILLFVPILTASGVYTANSGEMLSGLGIQSEHIQFVSFLTSVGMAAFSPFFYGLVCLRREKMMCIVGFSLLYILSYICAKTDSIYLLAVCSVVMGFLRMVLMMVNLFTLIKYAFGMEATRNITPGNDPVDEEGWDKLDREKSTSMPTIYLFFMILGQLGTSLTAWLAYEYEWQYVYYFMMGALLLSILVIFVTMPYHKYSTRRFPITFRKFGSVVIFCLMCASVVYVLVYGKVLDWYDDPSICWATVSAVCFTALFIYMEKRQYSPYFLMDIFKLSSIRMGILLFLLLMIFNSSAMFVNVFTGVGMKIDNWQNASLGNWTMLGYFIGCIIAVMLGSRGVHLKYLFSLGFVLIGLSALFMYFEVQTSGLYERMKYPVIIRATGMMLLYSLTAVHANQRMPYKYLSTWICIMLTVRMVMGPGIGTALYTNVMQHRQQHYVTRFAQDRDLLNPEVAASYSQTVKGMQYQGKSGQEAEQMAAMSAKGSVQVQATLSAVKEMSGWTFYGCMACAVFFLLFPWRKRKLEPFAATVS</sequence>
<feature type="transmembrane region" description="Helical" evidence="5">
    <location>
        <begin position="107"/>
        <end position="132"/>
    </location>
</feature>
<dbReference type="PANTHER" id="PTHR23501:SF5">
    <property type="entry name" value="TRANSPORT PROTEIN"/>
    <property type="match status" value="1"/>
</dbReference>
<keyword evidence="4 5" id="KW-0472">Membrane</keyword>
<reference evidence="6 7" key="1">
    <citation type="submission" date="2018-08" db="EMBL/GenBank/DDBJ databases">
        <title>A genome reference for cultivated species of the human gut microbiota.</title>
        <authorList>
            <person name="Zou Y."/>
            <person name="Xue W."/>
            <person name="Luo G."/>
        </authorList>
    </citation>
    <scope>NUCLEOTIDE SEQUENCE [LARGE SCALE GENOMIC DNA]</scope>
    <source>
        <strain evidence="6 7">OM08-14</strain>
    </source>
</reference>
<dbReference type="GO" id="GO:0022857">
    <property type="term" value="F:transmembrane transporter activity"/>
    <property type="evidence" value="ECO:0007669"/>
    <property type="project" value="TreeGrafter"/>
</dbReference>
<evidence type="ECO:0000256" key="4">
    <source>
        <dbReference type="ARBA" id="ARBA00023136"/>
    </source>
</evidence>
<keyword evidence="3 5" id="KW-1133">Transmembrane helix</keyword>
<evidence type="ECO:0000256" key="1">
    <source>
        <dbReference type="ARBA" id="ARBA00004141"/>
    </source>
</evidence>
<accession>A0A3E4W076</accession>
<feature type="transmembrane region" description="Helical" evidence="5">
    <location>
        <begin position="338"/>
        <end position="358"/>
    </location>
</feature>
<dbReference type="SUPFAM" id="SSF103473">
    <property type="entry name" value="MFS general substrate transporter"/>
    <property type="match status" value="1"/>
</dbReference>
<feature type="transmembrane region" description="Helical" evidence="5">
    <location>
        <begin position="196"/>
        <end position="218"/>
    </location>
</feature>
<feature type="transmembrane region" description="Helical" evidence="5">
    <location>
        <begin position="428"/>
        <end position="448"/>
    </location>
</feature>
<dbReference type="Proteomes" id="UP000260780">
    <property type="component" value="Unassembled WGS sequence"/>
</dbReference>
<evidence type="ECO:0000256" key="5">
    <source>
        <dbReference type="SAM" id="Phobius"/>
    </source>
</evidence>
<keyword evidence="2 5" id="KW-0812">Transmembrane</keyword>
<dbReference type="STRING" id="310297.BHV76_01935"/>
<feature type="transmembrane region" description="Helical" evidence="5">
    <location>
        <begin position="302"/>
        <end position="326"/>
    </location>
</feature>
<evidence type="ECO:0000313" key="6">
    <source>
        <dbReference type="EMBL" id="RGM35570.1"/>
    </source>
</evidence>
<comment type="caution">
    <text evidence="6">The sequence shown here is derived from an EMBL/GenBank/DDBJ whole genome shotgun (WGS) entry which is preliminary data.</text>
</comment>
<name>A0A3E4W076_9BACT</name>
<feature type="transmembrane region" description="Helical" evidence="5">
    <location>
        <begin position="170"/>
        <end position="190"/>
    </location>
</feature>
<dbReference type="PANTHER" id="PTHR23501">
    <property type="entry name" value="MAJOR FACILITATOR SUPERFAMILY"/>
    <property type="match status" value="1"/>
</dbReference>
<feature type="transmembrane region" description="Helical" evidence="5">
    <location>
        <begin position="84"/>
        <end position="101"/>
    </location>
</feature>
<dbReference type="AlphaFoldDB" id="A0A3E4W076"/>
<dbReference type="InterPro" id="IPR036259">
    <property type="entry name" value="MFS_trans_sf"/>
</dbReference>
<feature type="transmembrane region" description="Helical" evidence="5">
    <location>
        <begin position="263"/>
        <end position="281"/>
    </location>
</feature>
<protein>
    <submittedName>
        <fullName evidence="6">MFS transporter</fullName>
    </submittedName>
</protein>
<dbReference type="EMBL" id="QSTF01000052">
    <property type="protein sequence ID" value="RGM35570.1"/>
    <property type="molecule type" value="Genomic_DNA"/>
</dbReference>
<feature type="transmembrane region" description="Helical" evidence="5">
    <location>
        <begin position="20"/>
        <end position="37"/>
    </location>
</feature>
<gene>
    <name evidence="6" type="ORF">DXC17_14560</name>
</gene>
<feature type="transmembrane region" description="Helical" evidence="5">
    <location>
        <begin position="365"/>
        <end position="383"/>
    </location>
</feature>
<feature type="transmembrane region" description="Helical" evidence="5">
    <location>
        <begin position="230"/>
        <end position="251"/>
    </location>
</feature>
<evidence type="ECO:0000313" key="7">
    <source>
        <dbReference type="Proteomes" id="UP000260780"/>
    </source>
</evidence>
<dbReference type="Gene3D" id="1.20.1250.20">
    <property type="entry name" value="MFS general substrate transporter like domains"/>
    <property type="match status" value="1"/>
</dbReference>
<feature type="transmembrane region" description="Helical" evidence="5">
    <location>
        <begin position="522"/>
        <end position="539"/>
    </location>
</feature>
<dbReference type="GO" id="GO:0005886">
    <property type="term" value="C:plasma membrane"/>
    <property type="evidence" value="ECO:0007669"/>
    <property type="project" value="TreeGrafter"/>
</dbReference>
<evidence type="ECO:0000256" key="3">
    <source>
        <dbReference type="ARBA" id="ARBA00022989"/>
    </source>
</evidence>
<feature type="transmembrane region" description="Helical" evidence="5">
    <location>
        <begin position="398"/>
        <end position="416"/>
    </location>
</feature>